<evidence type="ECO:0000256" key="2">
    <source>
        <dbReference type="ARBA" id="ARBA00023180"/>
    </source>
</evidence>
<keyword evidence="2" id="KW-0325">Glycoprotein</keyword>
<reference evidence="4" key="2">
    <citation type="submission" date="2020-12" db="EMBL/GenBank/DDBJ databases">
        <title>New Spironucleus salmonicida genome in near-complete chromosomes.</title>
        <authorList>
            <person name="Xu F."/>
            <person name="Kurt Z."/>
            <person name="Jimenez-Gonzalez A."/>
            <person name="Astvaldsson A."/>
            <person name="Andersson J.O."/>
            <person name="Svard S.G."/>
        </authorList>
    </citation>
    <scope>NUCLEOTIDE SEQUENCE</scope>
    <source>
        <strain evidence="4">ATCC 50377</strain>
    </source>
</reference>
<dbReference type="AlphaFoldDB" id="V6M528"/>
<dbReference type="OrthoDB" id="348678at2759"/>
<reference evidence="3 4" key="1">
    <citation type="journal article" date="2014" name="PLoS Genet.">
        <title>The Genome of Spironucleus salmonicida Highlights a Fish Pathogen Adapted to Fluctuating Environments.</title>
        <authorList>
            <person name="Xu F."/>
            <person name="Jerlstrom-Hultqvist J."/>
            <person name="Einarsson E."/>
            <person name="Astvaldsson A."/>
            <person name="Svard S.G."/>
            <person name="Andersson J.O."/>
        </authorList>
    </citation>
    <scope>NUCLEOTIDE SEQUENCE</scope>
    <source>
        <strain evidence="4">ATCC 50377</strain>
    </source>
</reference>
<evidence type="ECO:0000313" key="3">
    <source>
        <dbReference type="EMBL" id="EST48464.1"/>
    </source>
</evidence>
<keyword evidence="1" id="KW-0378">Hydrolase</keyword>
<name>V6M528_9EUKA</name>
<gene>
    <name evidence="3" type="ORF">SS50377_11413</name>
    <name evidence="4" type="ORF">SS50377_28284</name>
</gene>
<dbReference type="PANTHER" id="PTHR10340">
    <property type="entry name" value="SPHINGOMYELIN PHOSPHODIESTERASE"/>
    <property type="match status" value="1"/>
</dbReference>
<dbReference type="Gene3D" id="3.60.21.10">
    <property type="match status" value="1"/>
</dbReference>
<dbReference type="InterPro" id="IPR029052">
    <property type="entry name" value="Metallo-depent_PP-like"/>
</dbReference>
<sequence length="335" mass="39563">MQLTILVLNDIHLDLNFDNDNRACKNKSTQFKQFGVVNCDTTVPLYEQLQSQINRQFPCIYLGDSPAHGQNTNFDLIKKVMTDVNCSGYALGNNDAETNYKFDNKRINQFMQMDNNFQEDGLYINYNFYDGIVYIGLNTVNLQKIDQYDQLGRLEAVLKNATQFKQQVVIGCHIPFGAGHFKGDFIDSKIRQNYKQILAKYENQIILEVNGHYHTEWWRWIGNIPSFINPGISPSNQNFPGYREYKLEKVENKWHLVDYHQYYADLTKEEVQFEIQYKFSQLYPLLQDQKYITGEVLKQLSAMQYFDKQFLSWRTIQRNMLEAYDINQIIKNMKD</sequence>
<dbReference type="GO" id="GO:0016787">
    <property type="term" value="F:hydrolase activity"/>
    <property type="evidence" value="ECO:0007669"/>
    <property type="project" value="UniProtKB-KW"/>
</dbReference>
<dbReference type="VEuPathDB" id="GiardiaDB:SS50377_28284"/>
<accession>V6M528</accession>
<dbReference type="EMBL" id="AUWU02000008">
    <property type="protein sequence ID" value="KAH0570309.1"/>
    <property type="molecule type" value="Genomic_DNA"/>
</dbReference>
<dbReference type="SUPFAM" id="SSF56300">
    <property type="entry name" value="Metallo-dependent phosphatases"/>
    <property type="match status" value="1"/>
</dbReference>
<dbReference type="PANTHER" id="PTHR10340:SF57">
    <property type="entry name" value="METALLOPHOS DOMAIN-CONTAINING PROTEIN"/>
    <property type="match status" value="1"/>
</dbReference>
<keyword evidence="5" id="KW-1185">Reference proteome</keyword>
<organism evidence="3">
    <name type="scientific">Spironucleus salmonicida</name>
    <dbReference type="NCBI Taxonomy" id="348837"/>
    <lineage>
        <taxon>Eukaryota</taxon>
        <taxon>Metamonada</taxon>
        <taxon>Diplomonadida</taxon>
        <taxon>Hexamitidae</taxon>
        <taxon>Hexamitinae</taxon>
        <taxon>Spironucleus</taxon>
    </lineage>
</organism>
<protein>
    <submittedName>
        <fullName evidence="3">Acid sphingomyelinase-like phosphodiesterase 3b</fullName>
    </submittedName>
</protein>
<evidence type="ECO:0000256" key="1">
    <source>
        <dbReference type="ARBA" id="ARBA00022801"/>
    </source>
</evidence>
<proteinExistence type="predicted"/>
<dbReference type="EMBL" id="KI545985">
    <property type="protein sequence ID" value="EST48464.1"/>
    <property type="molecule type" value="Genomic_DNA"/>
</dbReference>
<evidence type="ECO:0000313" key="5">
    <source>
        <dbReference type="Proteomes" id="UP000018208"/>
    </source>
</evidence>
<evidence type="ECO:0000313" key="4">
    <source>
        <dbReference type="EMBL" id="KAH0570309.1"/>
    </source>
</evidence>
<dbReference type="Proteomes" id="UP000018208">
    <property type="component" value="Unassembled WGS sequence"/>
</dbReference>